<sequence>MEGNGQQLAGINIISVMQ</sequence>
<accession>A0A2P2PHF3</accession>
<name>A0A2P2PHF3_RHIMU</name>
<protein>
    <submittedName>
        <fullName evidence="1">Uncharacterized protein</fullName>
    </submittedName>
</protein>
<reference evidence="1" key="1">
    <citation type="submission" date="2018-02" db="EMBL/GenBank/DDBJ databases">
        <title>Rhizophora mucronata_Transcriptome.</title>
        <authorList>
            <person name="Meera S.P."/>
            <person name="Sreeshan A."/>
            <person name="Augustine A."/>
        </authorList>
    </citation>
    <scope>NUCLEOTIDE SEQUENCE</scope>
    <source>
        <tissue evidence="1">Leaf</tissue>
    </source>
</reference>
<evidence type="ECO:0000313" key="1">
    <source>
        <dbReference type="EMBL" id="MBX54166.1"/>
    </source>
</evidence>
<proteinExistence type="predicted"/>
<dbReference type="EMBL" id="GGEC01073682">
    <property type="protein sequence ID" value="MBX54166.1"/>
    <property type="molecule type" value="Transcribed_RNA"/>
</dbReference>
<dbReference type="AlphaFoldDB" id="A0A2P2PHF3"/>
<organism evidence="1">
    <name type="scientific">Rhizophora mucronata</name>
    <name type="common">Asiatic mangrove</name>
    <dbReference type="NCBI Taxonomy" id="61149"/>
    <lineage>
        <taxon>Eukaryota</taxon>
        <taxon>Viridiplantae</taxon>
        <taxon>Streptophyta</taxon>
        <taxon>Embryophyta</taxon>
        <taxon>Tracheophyta</taxon>
        <taxon>Spermatophyta</taxon>
        <taxon>Magnoliopsida</taxon>
        <taxon>eudicotyledons</taxon>
        <taxon>Gunneridae</taxon>
        <taxon>Pentapetalae</taxon>
        <taxon>rosids</taxon>
        <taxon>fabids</taxon>
        <taxon>Malpighiales</taxon>
        <taxon>Rhizophoraceae</taxon>
        <taxon>Rhizophora</taxon>
    </lineage>
</organism>